<dbReference type="OrthoDB" id="9805928at2"/>
<evidence type="ECO:0000313" key="3">
    <source>
        <dbReference type="EMBL" id="RNB87024.1"/>
    </source>
</evidence>
<evidence type="ECO:0000259" key="2">
    <source>
        <dbReference type="Pfam" id="PF12728"/>
    </source>
</evidence>
<feature type="domain" description="Helix-turn-helix" evidence="2">
    <location>
        <begin position="7"/>
        <end position="52"/>
    </location>
</feature>
<dbReference type="Gene3D" id="3.40.190.10">
    <property type="entry name" value="Periplasmic binding protein-like II"/>
    <property type="match status" value="1"/>
</dbReference>
<dbReference type="SUPFAM" id="SSF46955">
    <property type="entry name" value="Putative DNA-binding domain"/>
    <property type="match status" value="1"/>
</dbReference>
<dbReference type="InterPro" id="IPR010093">
    <property type="entry name" value="SinI_DNA-bd"/>
</dbReference>
<reference evidence="3 4" key="1">
    <citation type="submission" date="2018-10" db="EMBL/GenBank/DDBJ databases">
        <title>Phylogenomics of Brevibacillus.</title>
        <authorList>
            <person name="Dunlap C."/>
        </authorList>
    </citation>
    <scope>NUCLEOTIDE SEQUENCE [LARGE SCALE GENOMIC DNA]</scope>
    <source>
        <strain evidence="3 4">JCM 15716</strain>
    </source>
</reference>
<dbReference type="InterPro" id="IPR024370">
    <property type="entry name" value="PBP_domain"/>
</dbReference>
<dbReference type="RefSeq" id="WP_122918722.1">
    <property type="nucleotide sequence ID" value="NZ_RHHQ01000012.1"/>
</dbReference>
<dbReference type="GO" id="GO:0003677">
    <property type="term" value="F:DNA binding"/>
    <property type="evidence" value="ECO:0007669"/>
    <property type="project" value="InterPro"/>
</dbReference>
<evidence type="ECO:0000313" key="4">
    <source>
        <dbReference type="Proteomes" id="UP000271031"/>
    </source>
</evidence>
<keyword evidence="4" id="KW-1185">Reference proteome</keyword>
<accession>A0A3M8DG59</accession>
<dbReference type="Pfam" id="PF12728">
    <property type="entry name" value="HTH_17"/>
    <property type="match status" value="1"/>
</dbReference>
<comment type="caution">
    <text evidence="3">The sequence shown here is derived from an EMBL/GenBank/DDBJ whole genome shotgun (WGS) entry which is preliminary data.</text>
</comment>
<dbReference type="Proteomes" id="UP000271031">
    <property type="component" value="Unassembled WGS sequence"/>
</dbReference>
<protein>
    <submittedName>
        <fullName evidence="3">Helix-turn-helix domain-containing protein</fullName>
    </submittedName>
</protein>
<dbReference type="PANTHER" id="PTHR38431">
    <property type="entry name" value="BLL2305 PROTEIN"/>
    <property type="match status" value="1"/>
</dbReference>
<dbReference type="EMBL" id="RHHQ01000012">
    <property type="protein sequence ID" value="RNB87024.1"/>
    <property type="molecule type" value="Genomic_DNA"/>
</dbReference>
<gene>
    <name evidence="3" type="ORF">EDM56_15100</name>
</gene>
<dbReference type="SUPFAM" id="SSF53850">
    <property type="entry name" value="Periplasmic binding protein-like II"/>
    <property type="match status" value="1"/>
</dbReference>
<evidence type="ECO:0000259" key="1">
    <source>
        <dbReference type="Pfam" id="PF12727"/>
    </source>
</evidence>
<feature type="domain" description="PBP" evidence="1">
    <location>
        <begin position="106"/>
        <end position="296"/>
    </location>
</feature>
<dbReference type="PANTHER" id="PTHR38431:SF1">
    <property type="entry name" value="BLL2305 PROTEIN"/>
    <property type="match status" value="1"/>
</dbReference>
<name>A0A3M8DG59_9BACL</name>
<proteinExistence type="predicted"/>
<organism evidence="3 4">
    <name type="scientific">Brevibacillus fluminis</name>
    <dbReference type="NCBI Taxonomy" id="511487"/>
    <lineage>
        <taxon>Bacteria</taxon>
        <taxon>Bacillati</taxon>
        <taxon>Bacillota</taxon>
        <taxon>Bacilli</taxon>
        <taxon>Bacillales</taxon>
        <taxon>Paenibacillaceae</taxon>
        <taxon>Brevibacillus</taxon>
    </lineage>
</organism>
<dbReference type="NCBIfam" id="TIGR01764">
    <property type="entry name" value="excise"/>
    <property type="match status" value="1"/>
</dbReference>
<dbReference type="InterPro" id="IPR041657">
    <property type="entry name" value="HTH_17"/>
</dbReference>
<dbReference type="AlphaFoldDB" id="A0A3M8DG59"/>
<sequence length="323" mass="35647">MSNEISYTTEEIAQLLRVSKLTVYDLIKKGELPAYRVGRQMRVDAADLEAYKLRSKGEHVAVKSPAAVLPAAQATAHVPGNSAAKTSAPRPIIISGQDICLDLLAAHIEKQQIGIRPLRTHTGSLNSLISMFRGESDVVSTHLLDADANEYNLPYIRKMLLSESYLVVHVMTRWAGLYVQKGNPFQLQTWTDLQRPGLKLVNREKGSGARVLLDEQLRIHQIPRHQLIGYGFEETSHLGVASVIASGQADVGVGIEKAARLAGIDFVPLIQESYDLVLLKTAENQQLIQTVLTILRSEAFQKEVHGLGGYDISRMGMVLYETD</sequence>
<dbReference type="Pfam" id="PF12727">
    <property type="entry name" value="PBP_like"/>
    <property type="match status" value="1"/>
</dbReference>
<dbReference type="InterPro" id="IPR009061">
    <property type="entry name" value="DNA-bd_dom_put_sf"/>
</dbReference>